<reference evidence="4 5" key="1">
    <citation type="journal article" date="2020" name="Biotechnol. Biofuels">
        <title>New insights from the biogas microbiome by comprehensive genome-resolved metagenomics of nearly 1600 species originating from multiple anaerobic digesters.</title>
        <authorList>
            <person name="Campanaro S."/>
            <person name="Treu L."/>
            <person name="Rodriguez-R L.M."/>
            <person name="Kovalovszki A."/>
            <person name="Ziels R.M."/>
            <person name="Maus I."/>
            <person name="Zhu X."/>
            <person name="Kougias P.G."/>
            <person name="Basile A."/>
            <person name="Luo G."/>
            <person name="Schluter A."/>
            <person name="Konstantinidis K.T."/>
            <person name="Angelidaki I."/>
        </authorList>
    </citation>
    <scope>NUCLEOTIDE SEQUENCE [LARGE SCALE GENOMIC DNA]</scope>
    <source>
        <strain evidence="4">AS05jafATM_89</strain>
    </source>
</reference>
<dbReference type="InterPro" id="IPR035940">
    <property type="entry name" value="CAP_sf"/>
</dbReference>
<dbReference type="EMBL" id="DUTP01000002">
    <property type="protein sequence ID" value="HHX99204.1"/>
    <property type="molecule type" value="Genomic_DNA"/>
</dbReference>
<dbReference type="CDD" id="cd05379">
    <property type="entry name" value="CAP_bacterial"/>
    <property type="match status" value="1"/>
</dbReference>
<feature type="domain" description="SCP" evidence="3">
    <location>
        <begin position="58"/>
        <end position="174"/>
    </location>
</feature>
<feature type="transmembrane region" description="Helical" evidence="2">
    <location>
        <begin position="417"/>
        <end position="437"/>
    </location>
</feature>
<organism evidence="4 5">
    <name type="scientific">Candidatus Dojkabacteria bacterium</name>
    <dbReference type="NCBI Taxonomy" id="2099670"/>
    <lineage>
        <taxon>Bacteria</taxon>
        <taxon>Candidatus Dojkabacteria</taxon>
    </lineage>
</organism>
<dbReference type="PANTHER" id="PTHR31157">
    <property type="entry name" value="SCP DOMAIN-CONTAINING PROTEIN"/>
    <property type="match status" value="1"/>
</dbReference>
<sequence length="472" mass="52151">MLKDFFIPTKKNRNKAYLLSKPAIVLYTLFLLLINQFGPIFGINQAYASTINQANIISLTNQERRLAGLGDLKNNPQLASAALAKANDMFAKQYWDHFGPNGETPWQFIRAAGYNYVYAGENLGKGFRTAEGLVEAWMASPTHRENILSANYRDIGIAVVEGELLGKQTILVVQMFGNLTRSVQGTTTSEAPKPVETTTPPTPKKVETGSQKVVTPKEQGEIRSIRITSPGMGEVITDPSVNVKGETKNTTGEYTVNILENDEVVGSSNATGSTWEVDKDSDWSEGEHKIIAVLKDTEVKSEENTFIIDSKAPEVDLSTLKVVEDSENFTLTFKVKGEWEEVNIIVDSNIILANSPIGQEDVEVTIPKEPHPTSVYINLSDHVGNTSSVEITEYFQVKEKEQGNKLPIFSLSTRDGINIGIVSFVLVLLVLNVFWFIKQRKFKESIGDVFTVGAWWIIVTVSLFTGFSGSIT</sequence>
<name>A0A832QBT1_9BACT</name>
<gene>
    <name evidence="4" type="ORF">GX533_00770</name>
</gene>
<evidence type="ECO:0000313" key="5">
    <source>
        <dbReference type="Proteomes" id="UP000576550"/>
    </source>
</evidence>
<evidence type="ECO:0000259" key="3">
    <source>
        <dbReference type="Pfam" id="PF00188"/>
    </source>
</evidence>
<protein>
    <recommendedName>
        <fullName evidence="3">SCP domain-containing protein</fullName>
    </recommendedName>
</protein>
<dbReference type="Proteomes" id="UP000576550">
    <property type="component" value="Unassembled WGS sequence"/>
</dbReference>
<dbReference type="AlphaFoldDB" id="A0A832QBT1"/>
<evidence type="ECO:0000256" key="2">
    <source>
        <dbReference type="SAM" id="Phobius"/>
    </source>
</evidence>
<accession>A0A832QBT1</accession>
<proteinExistence type="predicted"/>
<keyword evidence="2" id="KW-0812">Transmembrane</keyword>
<feature type="region of interest" description="Disordered" evidence="1">
    <location>
        <begin position="184"/>
        <end position="211"/>
    </location>
</feature>
<dbReference type="Pfam" id="PF00188">
    <property type="entry name" value="CAP"/>
    <property type="match status" value="1"/>
</dbReference>
<dbReference type="PANTHER" id="PTHR31157:SF1">
    <property type="entry name" value="SCP DOMAIN-CONTAINING PROTEIN"/>
    <property type="match status" value="1"/>
</dbReference>
<comment type="caution">
    <text evidence="4">The sequence shown here is derived from an EMBL/GenBank/DDBJ whole genome shotgun (WGS) entry which is preliminary data.</text>
</comment>
<feature type="transmembrane region" description="Helical" evidence="2">
    <location>
        <begin position="449"/>
        <end position="471"/>
    </location>
</feature>
<keyword evidence="2" id="KW-1133">Transmembrane helix</keyword>
<evidence type="ECO:0000256" key="1">
    <source>
        <dbReference type="SAM" id="MobiDB-lite"/>
    </source>
</evidence>
<dbReference type="Gene3D" id="3.40.33.10">
    <property type="entry name" value="CAP"/>
    <property type="match status" value="1"/>
</dbReference>
<dbReference type="SUPFAM" id="SSF55797">
    <property type="entry name" value="PR-1-like"/>
    <property type="match status" value="1"/>
</dbReference>
<dbReference type="InterPro" id="IPR014044">
    <property type="entry name" value="CAP_dom"/>
</dbReference>
<keyword evidence="2" id="KW-0472">Membrane</keyword>
<evidence type="ECO:0000313" key="4">
    <source>
        <dbReference type="EMBL" id="HHX99204.1"/>
    </source>
</evidence>